<dbReference type="SUPFAM" id="SSF46626">
    <property type="entry name" value="Cytochrome c"/>
    <property type="match status" value="1"/>
</dbReference>
<dbReference type="Gene3D" id="1.10.760.10">
    <property type="entry name" value="Cytochrome c-like domain"/>
    <property type="match status" value="1"/>
</dbReference>
<keyword evidence="3" id="KW-0408">Iron</keyword>
<dbReference type="InterPro" id="IPR009056">
    <property type="entry name" value="Cyt_c-like_dom"/>
</dbReference>
<dbReference type="InterPro" id="IPR036909">
    <property type="entry name" value="Cyt_c-like_dom_sf"/>
</dbReference>
<reference evidence="5" key="1">
    <citation type="submission" date="2018-06" db="EMBL/GenBank/DDBJ databases">
        <authorList>
            <person name="Zhirakovskaya E."/>
        </authorList>
    </citation>
    <scope>NUCLEOTIDE SEQUENCE</scope>
</reference>
<dbReference type="GO" id="GO:0020037">
    <property type="term" value="F:heme binding"/>
    <property type="evidence" value="ECO:0007669"/>
    <property type="project" value="InterPro"/>
</dbReference>
<dbReference type="PROSITE" id="PS51007">
    <property type="entry name" value="CYTC"/>
    <property type="match status" value="1"/>
</dbReference>
<dbReference type="InterPro" id="IPR051395">
    <property type="entry name" value="Cytochrome_c_Peroxidase/MauG"/>
</dbReference>
<sequence length="601" mass="65884">MFIHLSRSKPFMLLFSILFLSMSSAAYAMQHEMETEKSVVIKARVYAVSGGIFTDNARNPAIEINIPAGALEDDAFLLVKKIRAEKFENTGNGIASPVYKITLLKKKHKKWKPVHIQQPIKIAIAANPLPVHPQMGEIARLSGKKDKLGKWVRMMKNFYRPSSGMVVTLTQQPVSQLRVQHRTLQTVSGPEVERGAALYFNETWGAEKMWSGRFRLHELLNVVKPVDAVALGVQIDIRNVPQAIVDVMLSDDFAAKQAALQNPAVTRLLIQADAVVGVRGKFEDPANPDLITSVGLTCALCHVKVTKTAFQLAEAADPVPLPIGVPVLGPPNTEMNAGTILSLTPYVQETTPELIPQYQGWGPGRFDPRFFEGNPVNDHVFNPSSIPPHWNYTDLAEQGYTVPWIGVLQTRSNNHSLASGPECGIDLVLGANGAWATENASVQDIEIANPLPQEFQDRLLVAEQVEPGNDIKESDLLDIEAFLKSIVSPPPGVFDEKQAEMGWALFYGKANCVACHKTSEGTGDAGFFTNIVENPPQGLLAMGIKIPGLRGLMLTAPYFHDGSAATLMDVMKRYTSPDIPQVPSDLTEQQLLALVEYMKSL</sequence>
<gene>
    <name evidence="5" type="ORF">MNBD_GAMMA09-3923</name>
</gene>
<dbReference type="GO" id="GO:0046872">
    <property type="term" value="F:metal ion binding"/>
    <property type="evidence" value="ECO:0007669"/>
    <property type="project" value="UniProtKB-KW"/>
</dbReference>
<protein>
    <recommendedName>
        <fullName evidence="4">Cytochrome c domain-containing protein</fullName>
    </recommendedName>
</protein>
<evidence type="ECO:0000313" key="5">
    <source>
        <dbReference type="EMBL" id="VAW70933.1"/>
    </source>
</evidence>
<dbReference type="EMBL" id="UOFI01000211">
    <property type="protein sequence ID" value="VAW70933.1"/>
    <property type="molecule type" value="Genomic_DNA"/>
</dbReference>
<dbReference type="AlphaFoldDB" id="A0A3B0Y3F0"/>
<dbReference type="GO" id="GO:0009055">
    <property type="term" value="F:electron transfer activity"/>
    <property type="evidence" value="ECO:0007669"/>
    <property type="project" value="InterPro"/>
</dbReference>
<feature type="domain" description="Cytochrome c" evidence="4">
    <location>
        <begin position="497"/>
        <end position="601"/>
    </location>
</feature>
<evidence type="ECO:0000256" key="1">
    <source>
        <dbReference type="ARBA" id="ARBA00022617"/>
    </source>
</evidence>
<evidence type="ECO:0000259" key="4">
    <source>
        <dbReference type="PROSITE" id="PS51007"/>
    </source>
</evidence>
<evidence type="ECO:0000256" key="3">
    <source>
        <dbReference type="ARBA" id="ARBA00023004"/>
    </source>
</evidence>
<dbReference type="PANTHER" id="PTHR30600">
    <property type="entry name" value="CYTOCHROME C PEROXIDASE-RELATED"/>
    <property type="match status" value="1"/>
</dbReference>
<dbReference type="Pfam" id="PF00034">
    <property type="entry name" value="Cytochrom_C"/>
    <property type="match status" value="1"/>
</dbReference>
<accession>A0A3B0Y3F0</accession>
<keyword evidence="1" id="KW-0349">Heme</keyword>
<organism evidence="5">
    <name type="scientific">hydrothermal vent metagenome</name>
    <dbReference type="NCBI Taxonomy" id="652676"/>
    <lineage>
        <taxon>unclassified sequences</taxon>
        <taxon>metagenomes</taxon>
        <taxon>ecological metagenomes</taxon>
    </lineage>
</organism>
<name>A0A3B0Y3F0_9ZZZZ</name>
<proteinExistence type="predicted"/>
<dbReference type="GO" id="GO:0004130">
    <property type="term" value="F:cytochrome-c peroxidase activity"/>
    <property type="evidence" value="ECO:0007669"/>
    <property type="project" value="TreeGrafter"/>
</dbReference>
<keyword evidence="2" id="KW-0479">Metal-binding</keyword>
<evidence type="ECO:0000256" key="2">
    <source>
        <dbReference type="ARBA" id="ARBA00022723"/>
    </source>
</evidence>